<dbReference type="AlphaFoldDB" id="A0A939B9L2"/>
<proteinExistence type="predicted"/>
<dbReference type="PANTHER" id="PTHR22916">
    <property type="entry name" value="GLYCOSYLTRANSFERASE"/>
    <property type="match status" value="1"/>
</dbReference>
<keyword evidence="5" id="KW-1185">Reference proteome</keyword>
<accession>A0A939B9L2</accession>
<dbReference type="GO" id="GO:0016757">
    <property type="term" value="F:glycosyltransferase activity"/>
    <property type="evidence" value="ECO:0007669"/>
    <property type="project" value="UniProtKB-KW"/>
</dbReference>
<keyword evidence="2" id="KW-0808">Transferase</keyword>
<evidence type="ECO:0000256" key="2">
    <source>
        <dbReference type="ARBA" id="ARBA00022679"/>
    </source>
</evidence>
<comment type="caution">
    <text evidence="4">The sequence shown here is derived from an EMBL/GenBank/DDBJ whole genome shotgun (WGS) entry which is preliminary data.</text>
</comment>
<dbReference type="EMBL" id="JACLYU010000006">
    <property type="protein sequence ID" value="MBM6699634.1"/>
    <property type="molecule type" value="Genomic_DNA"/>
</dbReference>
<dbReference type="SUPFAM" id="SSF53448">
    <property type="entry name" value="Nucleotide-diphospho-sugar transferases"/>
    <property type="match status" value="1"/>
</dbReference>
<dbReference type="PANTHER" id="PTHR22916:SF51">
    <property type="entry name" value="GLYCOSYLTRANSFERASE EPSH-RELATED"/>
    <property type="match status" value="1"/>
</dbReference>
<sequence length="330" mass="36863">MVNMKNMNLGSSSADRVSVIVPVYNCEEPLLRRCLDSVLNQVYRSVELIVVDDGSTNGTSLVVDEYADRDERVIAMHQENGGVSSARNRGLSLASGGWTLFVDADDWLEKDAILDGVNSLSQHNADLYIMGHREDKTNGAIRRCAEGAIVSSSDRNAIARLDRQLRLFSCWGKIYRTAGLRGCQFDTSMSWGEDTAFVYNVLEHSDVSVVASEEVSYHYDTSAGGASTSFSMNHADDLLSLDNTILNYYKGSDSCVMKQVYKQMANHLVLMIRTVKCDGVSDADKISFIDKIVNSPLRKYYLKEIRESWASRLEKMLIIANSSLLWRALY</sequence>
<reference evidence="4" key="2">
    <citation type="journal article" date="2021" name="Sci. Rep.">
        <title>The distribution of antibiotic resistance genes in chicken gut microbiota commensals.</title>
        <authorList>
            <person name="Juricova H."/>
            <person name="Matiasovicova J."/>
            <person name="Kubasova T."/>
            <person name="Cejkova D."/>
            <person name="Rychlik I."/>
        </authorList>
    </citation>
    <scope>NUCLEOTIDE SEQUENCE</scope>
    <source>
        <strain evidence="4">An836</strain>
    </source>
</reference>
<protein>
    <submittedName>
        <fullName evidence="4">Glycosyltransferase family 2 protein</fullName>
    </submittedName>
</protein>
<dbReference type="CDD" id="cd00761">
    <property type="entry name" value="Glyco_tranf_GTA_type"/>
    <property type="match status" value="1"/>
</dbReference>
<gene>
    <name evidence="4" type="ORF">H7U32_04755</name>
</gene>
<dbReference type="Proteomes" id="UP000718821">
    <property type="component" value="Unassembled WGS sequence"/>
</dbReference>
<dbReference type="InterPro" id="IPR029044">
    <property type="entry name" value="Nucleotide-diphossugar_trans"/>
</dbReference>
<evidence type="ECO:0000259" key="3">
    <source>
        <dbReference type="Pfam" id="PF00535"/>
    </source>
</evidence>
<evidence type="ECO:0000313" key="4">
    <source>
        <dbReference type="EMBL" id="MBM6699634.1"/>
    </source>
</evidence>
<dbReference type="Gene3D" id="3.90.550.10">
    <property type="entry name" value="Spore Coat Polysaccharide Biosynthesis Protein SpsA, Chain A"/>
    <property type="match status" value="1"/>
</dbReference>
<reference evidence="4" key="1">
    <citation type="submission" date="2020-08" db="EMBL/GenBank/DDBJ databases">
        <authorList>
            <person name="Cejkova D."/>
            <person name="Kubasova T."/>
            <person name="Jahodarova E."/>
            <person name="Rychlik I."/>
        </authorList>
    </citation>
    <scope>NUCLEOTIDE SEQUENCE</scope>
    <source>
        <strain evidence="4">An836</strain>
    </source>
</reference>
<dbReference type="InterPro" id="IPR001173">
    <property type="entry name" value="Glyco_trans_2-like"/>
</dbReference>
<dbReference type="Pfam" id="PF00535">
    <property type="entry name" value="Glycos_transf_2"/>
    <property type="match status" value="1"/>
</dbReference>
<evidence type="ECO:0000313" key="5">
    <source>
        <dbReference type="Proteomes" id="UP000718821"/>
    </source>
</evidence>
<keyword evidence="1" id="KW-0328">Glycosyltransferase</keyword>
<feature type="domain" description="Glycosyltransferase 2-like" evidence="3">
    <location>
        <begin position="18"/>
        <end position="143"/>
    </location>
</feature>
<name>A0A939B9L2_9BIFI</name>
<organism evidence="4 5">
    <name type="scientific">Bifidobacterium pullorum subsp. saeculare</name>
    <dbReference type="NCBI Taxonomy" id="78257"/>
    <lineage>
        <taxon>Bacteria</taxon>
        <taxon>Bacillati</taxon>
        <taxon>Actinomycetota</taxon>
        <taxon>Actinomycetes</taxon>
        <taxon>Bifidobacteriales</taxon>
        <taxon>Bifidobacteriaceae</taxon>
        <taxon>Bifidobacterium</taxon>
    </lineage>
</organism>
<evidence type="ECO:0000256" key="1">
    <source>
        <dbReference type="ARBA" id="ARBA00022676"/>
    </source>
</evidence>